<keyword evidence="2 5" id="KW-0732">Signal</keyword>
<dbReference type="EMBL" id="JANBUO010000923">
    <property type="protein sequence ID" value="KAJ2800785.1"/>
    <property type="molecule type" value="Genomic_DNA"/>
</dbReference>
<reference evidence="7" key="1">
    <citation type="submission" date="2022-07" db="EMBL/GenBank/DDBJ databases">
        <title>Phylogenomic reconstructions and comparative analyses of Kickxellomycotina fungi.</title>
        <authorList>
            <person name="Reynolds N.K."/>
            <person name="Stajich J.E."/>
            <person name="Barry K."/>
            <person name="Grigoriev I.V."/>
            <person name="Crous P."/>
            <person name="Smith M.E."/>
        </authorList>
    </citation>
    <scope>NUCLEOTIDE SEQUENCE</scope>
    <source>
        <strain evidence="7">NRRL 1565</strain>
    </source>
</reference>
<comment type="similarity">
    <text evidence="1">Belongs to the peptidase S9C family.</text>
</comment>
<feature type="domain" description="Peptidase S9 prolyl oligopeptidase catalytic" evidence="6">
    <location>
        <begin position="490"/>
        <end position="588"/>
    </location>
</feature>
<comment type="caution">
    <text evidence="7">The sequence shown here is derived from an EMBL/GenBank/DDBJ whole genome shotgun (WGS) entry which is preliminary data.</text>
</comment>
<sequence>MIPGRYVLCIAFALAAVVFAVPENDTSTAHLRPLDVEILHSLYRISTPVVSPNFMQALYVTSRYDPETNRSFSMLTMLDTTNGTAVQLTPEMEGERISNPLWLSQDVAGYLLKGALYRHDLSPGTNGTLLYNTTTNINNAAYRIDATMLFFTADVFADGDIGRVSEHIEVEKKRADSAQVFDNLWARHWDKWMTSRKANLFTVTLNGTSTSNSQHPVREINLMQQLDAFEDPLLRWEVEGYAASSNGKHVAFVVRNPGLDMAWSTNVDIYIVSTDGNSKPKLLTGNFKGAAGGPAFSADGTALAWLQMETPGYEADARHIHIFNITTGDVREVAYDWELSPHFLVWSEDGNELYALAHEHAETRVFKIDIVSGARAKLGVPGCVSSIARLGGDRLLAVYSNTTQSADIYTINVADAQLPMQRLTDVNGDKLRDVYLGDTEDFWFTGARGDFVHGWMIRPYGFVATQKYPAALLMHGGPQQASAHAFSHGQWNPNMYASAGFVTIQVNFHGSPGYGQNFTDSVRQQWGGYAYDDLMAGLDYVIKNYDFVDSKRLVALGGSFGGYMANWINGNTDRFSALVSHDGQFDVVS</sequence>
<gene>
    <name evidence="7" type="primary">dpp5_2</name>
    <name evidence="7" type="ORF">H4R20_003933</name>
</gene>
<organism evidence="7 8">
    <name type="scientific">Coemansia guatemalensis</name>
    <dbReference type="NCBI Taxonomy" id="2761395"/>
    <lineage>
        <taxon>Eukaryota</taxon>
        <taxon>Fungi</taxon>
        <taxon>Fungi incertae sedis</taxon>
        <taxon>Zoopagomycota</taxon>
        <taxon>Kickxellomycotina</taxon>
        <taxon>Kickxellomycetes</taxon>
        <taxon>Kickxellales</taxon>
        <taxon>Kickxellaceae</taxon>
        <taxon>Coemansia</taxon>
    </lineage>
</organism>
<evidence type="ECO:0000256" key="3">
    <source>
        <dbReference type="ARBA" id="ARBA00022801"/>
    </source>
</evidence>
<dbReference type="SUPFAM" id="SSF53474">
    <property type="entry name" value="alpha/beta-Hydrolases"/>
    <property type="match status" value="1"/>
</dbReference>
<name>A0A9W8LTL1_9FUNG</name>
<dbReference type="GO" id="GO:0006508">
    <property type="term" value="P:proteolysis"/>
    <property type="evidence" value="ECO:0007669"/>
    <property type="project" value="InterPro"/>
</dbReference>
<dbReference type="SUPFAM" id="SSF82171">
    <property type="entry name" value="DPP6 N-terminal domain-like"/>
    <property type="match status" value="1"/>
</dbReference>
<dbReference type="Pfam" id="PF00326">
    <property type="entry name" value="Peptidase_S9"/>
    <property type="match status" value="1"/>
</dbReference>
<evidence type="ECO:0000313" key="7">
    <source>
        <dbReference type="EMBL" id="KAJ2800785.1"/>
    </source>
</evidence>
<dbReference type="AlphaFoldDB" id="A0A9W8LTL1"/>
<keyword evidence="3" id="KW-0378">Hydrolase</keyword>
<feature type="chain" id="PRO_5040916972" description="Dipeptidyl-peptidase V" evidence="5">
    <location>
        <begin position="21"/>
        <end position="589"/>
    </location>
</feature>
<dbReference type="OrthoDB" id="416344at2759"/>
<dbReference type="InterPro" id="IPR001375">
    <property type="entry name" value="Peptidase_S9_cat"/>
</dbReference>
<dbReference type="Gene3D" id="2.120.10.30">
    <property type="entry name" value="TolB, C-terminal domain"/>
    <property type="match status" value="1"/>
</dbReference>
<feature type="non-terminal residue" evidence="7">
    <location>
        <position position="589"/>
    </location>
</feature>
<evidence type="ECO:0000256" key="1">
    <source>
        <dbReference type="ARBA" id="ARBA00010040"/>
    </source>
</evidence>
<dbReference type="PANTHER" id="PTHR42776">
    <property type="entry name" value="SERINE PEPTIDASE S9 FAMILY MEMBER"/>
    <property type="match status" value="1"/>
</dbReference>
<dbReference type="PANTHER" id="PTHR42776:SF13">
    <property type="entry name" value="DIPEPTIDYL-PEPTIDASE 5"/>
    <property type="match status" value="1"/>
</dbReference>
<evidence type="ECO:0000256" key="2">
    <source>
        <dbReference type="ARBA" id="ARBA00022729"/>
    </source>
</evidence>
<evidence type="ECO:0000256" key="4">
    <source>
        <dbReference type="ARBA" id="ARBA00032829"/>
    </source>
</evidence>
<proteinExistence type="inferred from homology"/>
<dbReference type="InterPro" id="IPR029058">
    <property type="entry name" value="AB_hydrolase_fold"/>
</dbReference>
<keyword evidence="8" id="KW-1185">Reference proteome</keyword>
<dbReference type="InterPro" id="IPR011042">
    <property type="entry name" value="6-blade_b-propeller_TolB-like"/>
</dbReference>
<dbReference type="Proteomes" id="UP001140094">
    <property type="component" value="Unassembled WGS sequence"/>
</dbReference>
<accession>A0A9W8LTL1</accession>
<dbReference type="GO" id="GO:0004252">
    <property type="term" value="F:serine-type endopeptidase activity"/>
    <property type="evidence" value="ECO:0007669"/>
    <property type="project" value="TreeGrafter"/>
</dbReference>
<dbReference type="Gene3D" id="3.40.50.1820">
    <property type="entry name" value="alpha/beta hydrolase"/>
    <property type="match status" value="1"/>
</dbReference>
<evidence type="ECO:0000313" key="8">
    <source>
        <dbReference type="Proteomes" id="UP001140094"/>
    </source>
</evidence>
<evidence type="ECO:0000256" key="5">
    <source>
        <dbReference type="SAM" id="SignalP"/>
    </source>
</evidence>
<feature type="signal peptide" evidence="5">
    <location>
        <begin position="1"/>
        <end position="20"/>
    </location>
</feature>
<protein>
    <recommendedName>
        <fullName evidence="4">Dipeptidyl-peptidase V</fullName>
    </recommendedName>
</protein>
<evidence type="ECO:0000259" key="6">
    <source>
        <dbReference type="Pfam" id="PF00326"/>
    </source>
</evidence>